<dbReference type="AlphaFoldDB" id="A0A0N4UDI9"/>
<keyword evidence="3" id="KW-1185">Reference proteome</keyword>
<accession>A0A0N4UDI9</accession>
<proteinExistence type="predicted"/>
<reference evidence="4" key="1">
    <citation type="submission" date="2017-02" db="UniProtKB">
        <authorList>
            <consortium name="WormBaseParasite"/>
        </authorList>
    </citation>
    <scope>IDENTIFICATION</scope>
</reference>
<sequence>MEITKLYKKEQYLEQAIHAAGQSGGPPHILVTTKWYHRDEQEQRISINLQLELLEQQCKILIGASAAPLI</sequence>
<organism evidence="2 4">
    <name type="scientific">Dracunculus medinensis</name>
    <name type="common">Guinea worm</name>
    <dbReference type="NCBI Taxonomy" id="318479"/>
    <lineage>
        <taxon>Eukaryota</taxon>
        <taxon>Metazoa</taxon>
        <taxon>Ecdysozoa</taxon>
        <taxon>Nematoda</taxon>
        <taxon>Chromadorea</taxon>
        <taxon>Rhabditida</taxon>
        <taxon>Spirurina</taxon>
        <taxon>Dracunculoidea</taxon>
        <taxon>Dracunculidae</taxon>
        <taxon>Dracunculus</taxon>
    </lineage>
</organism>
<evidence type="ECO:0000313" key="1">
    <source>
        <dbReference type="EMBL" id="VDN59230.1"/>
    </source>
</evidence>
<dbReference type="Proteomes" id="UP000038040">
    <property type="component" value="Unplaced"/>
</dbReference>
<evidence type="ECO:0000313" key="3">
    <source>
        <dbReference type="Proteomes" id="UP000274756"/>
    </source>
</evidence>
<evidence type="ECO:0000313" key="2">
    <source>
        <dbReference type="Proteomes" id="UP000038040"/>
    </source>
</evidence>
<evidence type="ECO:0000313" key="4">
    <source>
        <dbReference type="WBParaSite" id="DME_0000540401-mRNA-1"/>
    </source>
</evidence>
<dbReference type="Proteomes" id="UP000274756">
    <property type="component" value="Unassembled WGS sequence"/>
</dbReference>
<protein>
    <submittedName>
        <fullName evidence="4">Photolyase/cryptochrome alpha/beta domain-containing protein</fullName>
    </submittedName>
</protein>
<gene>
    <name evidence="1" type="ORF">DME_LOCUS9203</name>
</gene>
<dbReference type="EMBL" id="UYYG01001178">
    <property type="protein sequence ID" value="VDN59230.1"/>
    <property type="molecule type" value="Genomic_DNA"/>
</dbReference>
<reference evidence="1 3" key="2">
    <citation type="submission" date="2018-11" db="EMBL/GenBank/DDBJ databases">
        <authorList>
            <consortium name="Pathogen Informatics"/>
        </authorList>
    </citation>
    <scope>NUCLEOTIDE SEQUENCE [LARGE SCALE GENOMIC DNA]</scope>
</reference>
<dbReference type="WBParaSite" id="DME_0000540401-mRNA-1">
    <property type="protein sequence ID" value="DME_0000540401-mRNA-1"/>
    <property type="gene ID" value="DME_0000540401"/>
</dbReference>
<name>A0A0N4UDI9_DRAME</name>